<evidence type="ECO:0000256" key="1">
    <source>
        <dbReference type="ARBA" id="ARBA00004141"/>
    </source>
</evidence>
<evidence type="ECO:0000256" key="4">
    <source>
        <dbReference type="ARBA" id="ARBA00023136"/>
    </source>
</evidence>
<dbReference type="EMBL" id="JBHSPH010000002">
    <property type="protein sequence ID" value="MFC5862265.1"/>
    <property type="molecule type" value="Genomic_DNA"/>
</dbReference>
<keyword evidence="3 5" id="KW-1133">Transmembrane helix</keyword>
<dbReference type="RefSeq" id="WP_263338659.1">
    <property type="nucleotide sequence ID" value="NZ_JAGSYH010000004.1"/>
</dbReference>
<evidence type="ECO:0000256" key="2">
    <source>
        <dbReference type="ARBA" id="ARBA00022692"/>
    </source>
</evidence>
<feature type="domain" description="NfeD-like C-terminal" evidence="7">
    <location>
        <begin position="382"/>
        <end position="440"/>
    </location>
</feature>
<proteinExistence type="predicted"/>
<name>A0ABW1EDX9_9BACT</name>
<keyword evidence="11" id="KW-1185">Reference proteome</keyword>
<comment type="subcellular location">
    <subcellularLocation>
        <location evidence="1">Membrane</location>
        <topology evidence="1">Multi-pass membrane protein</topology>
    </subcellularLocation>
</comment>
<dbReference type="Pfam" id="PF25145">
    <property type="entry name" value="NfeD1b_N"/>
    <property type="match status" value="1"/>
</dbReference>
<feature type="transmembrane region" description="Helical" evidence="5">
    <location>
        <begin position="270"/>
        <end position="287"/>
    </location>
</feature>
<keyword evidence="6" id="KW-0732">Signal</keyword>
<sequence length="453" mass="47807">MLPRFSTLCTVVAPAVLYLFGSSARVVAATAPQVDKIEIHDTIQPISAGRLDRAIEKAGKDGSSALLVELDTPGGLLDSTRQMVGDILRSRVPVIVYVTPAGTRAASAGFFILESADVAAMAPGTNAGAAHPVLESGTPDDTMRQKIENDAAAFLRSYTSRRGRNAEVAETAVRTSKSFSADEALNQHLIDRVAGSETQLLDSIDGMTIHRDTDNGQTDVTLHLRGAHVVTIEPTLREQLLSYLANPNIALILLVGGGLLIYLEFNIPGTIVPGALGTVMVLVAIFALNLLPIRHTALLLLIAAAVLMVLEVKFASHGMLAIAGIVCLAFGTLTLVDAPIPEMRVQPTIAISLCLAFGIITVVLLRLAVKARRMKALTGPAALVGSEGSAMEPIWLPGTEPIGRIQVQGEIWQATSSEPIPERAPVRVTGFHGDILEVQPGSAVSSSPKSWPS</sequence>
<keyword evidence="4 5" id="KW-0472">Membrane</keyword>
<feature type="transmembrane region" description="Helical" evidence="5">
    <location>
        <begin position="317"/>
        <end position="336"/>
    </location>
</feature>
<dbReference type="Proteomes" id="UP001596091">
    <property type="component" value="Unassembled WGS sequence"/>
</dbReference>
<dbReference type="Gene3D" id="2.40.50.140">
    <property type="entry name" value="Nucleic acid-binding proteins"/>
    <property type="match status" value="1"/>
</dbReference>
<evidence type="ECO:0000313" key="10">
    <source>
        <dbReference type="EMBL" id="MFC5862265.1"/>
    </source>
</evidence>
<evidence type="ECO:0000313" key="11">
    <source>
        <dbReference type="Proteomes" id="UP001596091"/>
    </source>
</evidence>
<evidence type="ECO:0000256" key="6">
    <source>
        <dbReference type="SAM" id="SignalP"/>
    </source>
</evidence>
<feature type="transmembrane region" description="Helical" evidence="5">
    <location>
        <begin position="240"/>
        <end position="263"/>
    </location>
</feature>
<feature type="domain" description="NfeD1b N-terminal" evidence="9">
    <location>
        <begin position="34"/>
        <end position="179"/>
    </location>
</feature>
<comment type="caution">
    <text evidence="10">The sequence shown here is derived from an EMBL/GenBank/DDBJ whole genome shotgun (WGS) entry which is preliminary data.</text>
</comment>
<evidence type="ECO:0000256" key="5">
    <source>
        <dbReference type="SAM" id="Phobius"/>
    </source>
</evidence>
<accession>A0ABW1EDX9</accession>
<dbReference type="InterPro" id="IPR052165">
    <property type="entry name" value="Membrane_assoc_protease"/>
</dbReference>
<dbReference type="InterPro" id="IPR029045">
    <property type="entry name" value="ClpP/crotonase-like_dom_sf"/>
</dbReference>
<dbReference type="InterPro" id="IPR012340">
    <property type="entry name" value="NA-bd_OB-fold"/>
</dbReference>
<dbReference type="Pfam" id="PF24961">
    <property type="entry name" value="NfeD_membrane"/>
    <property type="match status" value="1"/>
</dbReference>
<dbReference type="PANTHER" id="PTHR33507:SF4">
    <property type="entry name" value="NODULATION COMPETITIVENESS PROTEIN NFED"/>
    <property type="match status" value="1"/>
</dbReference>
<feature type="signal peptide" evidence="6">
    <location>
        <begin position="1"/>
        <end position="28"/>
    </location>
</feature>
<protein>
    <submittedName>
        <fullName evidence="10">Nodulation protein NfeD</fullName>
    </submittedName>
</protein>
<evidence type="ECO:0000256" key="3">
    <source>
        <dbReference type="ARBA" id="ARBA00022989"/>
    </source>
</evidence>
<reference evidence="11" key="1">
    <citation type="journal article" date="2019" name="Int. J. Syst. Evol. Microbiol.">
        <title>The Global Catalogue of Microorganisms (GCM) 10K type strain sequencing project: providing services to taxonomists for standard genome sequencing and annotation.</title>
        <authorList>
            <consortium name="The Broad Institute Genomics Platform"/>
            <consortium name="The Broad Institute Genome Sequencing Center for Infectious Disease"/>
            <person name="Wu L."/>
            <person name="Ma J."/>
        </authorList>
    </citation>
    <scope>NUCLEOTIDE SEQUENCE [LARGE SCALE GENOMIC DNA]</scope>
    <source>
        <strain evidence="11">JCM 4087</strain>
    </source>
</reference>
<evidence type="ECO:0000259" key="8">
    <source>
        <dbReference type="Pfam" id="PF24961"/>
    </source>
</evidence>
<dbReference type="Pfam" id="PF01957">
    <property type="entry name" value="NfeD"/>
    <property type="match status" value="1"/>
</dbReference>
<dbReference type="InterPro" id="IPR056738">
    <property type="entry name" value="NfeD1b_N"/>
</dbReference>
<feature type="transmembrane region" description="Helical" evidence="5">
    <location>
        <begin position="348"/>
        <end position="369"/>
    </location>
</feature>
<dbReference type="SUPFAM" id="SSF141322">
    <property type="entry name" value="NfeD domain-like"/>
    <property type="match status" value="1"/>
</dbReference>
<dbReference type="CDD" id="cd07020">
    <property type="entry name" value="Clp_protease_NfeD_1"/>
    <property type="match status" value="1"/>
</dbReference>
<keyword evidence="2 5" id="KW-0812">Transmembrane</keyword>
<gene>
    <name evidence="10" type="ORF">ACFPT7_08165</name>
</gene>
<dbReference type="InterPro" id="IPR056739">
    <property type="entry name" value="NfeD_membrane"/>
</dbReference>
<dbReference type="SUPFAM" id="SSF52096">
    <property type="entry name" value="ClpP/crotonase"/>
    <property type="match status" value="1"/>
</dbReference>
<evidence type="ECO:0000259" key="7">
    <source>
        <dbReference type="Pfam" id="PF01957"/>
    </source>
</evidence>
<dbReference type="Gene3D" id="3.90.226.10">
    <property type="entry name" value="2-enoyl-CoA Hydratase, Chain A, domain 1"/>
    <property type="match status" value="1"/>
</dbReference>
<feature type="domain" description="NfeD integral membrane" evidence="8">
    <location>
        <begin position="248"/>
        <end position="365"/>
    </location>
</feature>
<evidence type="ECO:0000259" key="9">
    <source>
        <dbReference type="Pfam" id="PF25145"/>
    </source>
</evidence>
<dbReference type="InterPro" id="IPR002810">
    <property type="entry name" value="NfeD-like_C"/>
</dbReference>
<organism evidence="10 11">
    <name type="scientific">Acidicapsa dinghuensis</name>
    <dbReference type="NCBI Taxonomy" id="2218256"/>
    <lineage>
        <taxon>Bacteria</taxon>
        <taxon>Pseudomonadati</taxon>
        <taxon>Acidobacteriota</taxon>
        <taxon>Terriglobia</taxon>
        <taxon>Terriglobales</taxon>
        <taxon>Acidobacteriaceae</taxon>
        <taxon>Acidicapsa</taxon>
    </lineage>
</organism>
<feature type="chain" id="PRO_5046007079" evidence="6">
    <location>
        <begin position="29"/>
        <end position="453"/>
    </location>
</feature>
<dbReference type="PANTHER" id="PTHR33507">
    <property type="entry name" value="INNER MEMBRANE PROTEIN YBBJ"/>
    <property type="match status" value="1"/>
</dbReference>